<organism evidence="2 3">
    <name type="scientific">Deinococcus cavernae</name>
    <dbReference type="NCBI Taxonomy" id="2320857"/>
    <lineage>
        <taxon>Bacteria</taxon>
        <taxon>Thermotogati</taxon>
        <taxon>Deinococcota</taxon>
        <taxon>Deinococci</taxon>
        <taxon>Deinococcales</taxon>
        <taxon>Deinococcaceae</taxon>
        <taxon>Deinococcus</taxon>
    </lineage>
</organism>
<protein>
    <submittedName>
        <fullName evidence="2">ParA family protein</fullName>
    </submittedName>
</protein>
<dbReference type="PANTHER" id="PTHR13696:SF99">
    <property type="entry name" value="COBYRINIC ACID AC-DIAMIDE SYNTHASE"/>
    <property type="match status" value="1"/>
</dbReference>
<name>A0A418VET7_9DEIO</name>
<dbReference type="CDD" id="cd02042">
    <property type="entry name" value="ParAB_family"/>
    <property type="match status" value="1"/>
</dbReference>
<keyword evidence="3" id="KW-1185">Reference proteome</keyword>
<dbReference type="InterPro" id="IPR027417">
    <property type="entry name" value="P-loop_NTPase"/>
</dbReference>
<dbReference type="PANTHER" id="PTHR13696">
    <property type="entry name" value="P-LOOP CONTAINING NUCLEOSIDE TRIPHOSPHATE HYDROLASE"/>
    <property type="match status" value="1"/>
</dbReference>
<dbReference type="OrthoDB" id="9804460at2"/>
<comment type="caution">
    <text evidence="2">The sequence shown here is derived from an EMBL/GenBank/DDBJ whole genome shotgun (WGS) entry which is preliminary data.</text>
</comment>
<dbReference type="SUPFAM" id="SSF52540">
    <property type="entry name" value="P-loop containing nucleoside triphosphate hydrolases"/>
    <property type="match status" value="1"/>
</dbReference>
<dbReference type="InterPro" id="IPR002586">
    <property type="entry name" value="CobQ/CobB/MinD/ParA_Nub-bd_dom"/>
</dbReference>
<dbReference type="Pfam" id="PF01656">
    <property type="entry name" value="CbiA"/>
    <property type="match status" value="1"/>
</dbReference>
<evidence type="ECO:0000259" key="1">
    <source>
        <dbReference type="Pfam" id="PF01656"/>
    </source>
</evidence>
<dbReference type="EMBL" id="QYUJ01000009">
    <property type="protein sequence ID" value="RJF74606.1"/>
    <property type="molecule type" value="Genomic_DNA"/>
</dbReference>
<dbReference type="AlphaFoldDB" id="A0A418VET7"/>
<gene>
    <name evidence="2" type="ORF">D3875_03430</name>
</gene>
<evidence type="ECO:0000313" key="3">
    <source>
        <dbReference type="Proteomes" id="UP000286287"/>
    </source>
</evidence>
<accession>A0A418VET7</accession>
<proteinExistence type="predicted"/>
<reference evidence="2 3" key="1">
    <citation type="submission" date="2018-09" db="EMBL/GenBank/DDBJ databases">
        <authorList>
            <person name="Zhu H."/>
        </authorList>
    </citation>
    <scope>NUCLEOTIDE SEQUENCE [LARGE SCALE GENOMIC DNA]</scope>
    <source>
        <strain evidence="2 3">K2S05-167</strain>
    </source>
</reference>
<dbReference type="RefSeq" id="WP_119761178.1">
    <property type="nucleotide sequence ID" value="NZ_QYUJ01000009.1"/>
</dbReference>
<evidence type="ECO:0000313" key="2">
    <source>
        <dbReference type="EMBL" id="RJF74606.1"/>
    </source>
</evidence>
<dbReference type="InterPro" id="IPR050678">
    <property type="entry name" value="DNA_Partitioning_ATPase"/>
</dbReference>
<feature type="domain" description="CobQ/CobB/MinD/ParA nucleotide binding" evidence="1">
    <location>
        <begin position="5"/>
        <end position="175"/>
    </location>
</feature>
<dbReference type="Proteomes" id="UP000286287">
    <property type="component" value="Unassembled WGS sequence"/>
</dbReference>
<sequence>MKIFSIANMKGGVGKTTTAVQLAQGLGKKGKTLLLDADQELQCAVAWRSSDDPAWSFDAVRYDGKRADKQMAGYKYVVIDSKGNEQGHDLVALARASDLLIVPTRPEGVSAAGLANTLSPLLDAGISNFRVLVVVNEGGRGEELREHLADNGIPVFNSMVRKSTAVGDSVERRIPLEAYQNRYAKTVALEYQSVLREALSYVSK</sequence>
<dbReference type="Gene3D" id="3.40.50.300">
    <property type="entry name" value="P-loop containing nucleotide triphosphate hydrolases"/>
    <property type="match status" value="1"/>
</dbReference>